<reference evidence="2 3" key="1">
    <citation type="submission" date="2019-12" db="EMBL/GenBank/DDBJ databases">
        <title>Genomic-based taxomic classification of the family Erythrobacteraceae.</title>
        <authorList>
            <person name="Xu L."/>
        </authorList>
    </citation>
    <scope>NUCLEOTIDE SEQUENCE [LARGE SCALE GENOMIC DNA]</scope>
    <source>
        <strain evidence="2 3">S36</strain>
    </source>
</reference>
<gene>
    <name evidence="2" type="ORF">GRI97_12355</name>
</gene>
<protein>
    <recommendedName>
        <fullName evidence="4">Glycoside hydrolase family 5 domain-containing protein</fullName>
    </recommendedName>
</protein>
<accession>A0A6I4TXH2</accession>
<proteinExistence type="predicted"/>
<organism evidence="2 3">
    <name type="scientific">Croceibacterium xixiisoli</name>
    <dbReference type="NCBI Taxonomy" id="1476466"/>
    <lineage>
        <taxon>Bacteria</taxon>
        <taxon>Pseudomonadati</taxon>
        <taxon>Pseudomonadota</taxon>
        <taxon>Alphaproteobacteria</taxon>
        <taxon>Sphingomonadales</taxon>
        <taxon>Erythrobacteraceae</taxon>
        <taxon>Croceibacterium</taxon>
    </lineage>
</organism>
<name>A0A6I4TXH2_9SPHN</name>
<dbReference type="InterPro" id="IPR017853">
    <property type="entry name" value="GH"/>
</dbReference>
<feature type="chain" id="PRO_5026337223" description="Glycoside hydrolase family 5 domain-containing protein" evidence="1">
    <location>
        <begin position="22"/>
        <end position="751"/>
    </location>
</feature>
<comment type="caution">
    <text evidence="2">The sequence shown here is derived from an EMBL/GenBank/DDBJ whole genome shotgun (WGS) entry which is preliminary data.</text>
</comment>
<evidence type="ECO:0000313" key="3">
    <source>
        <dbReference type="Proteomes" id="UP000469430"/>
    </source>
</evidence>
<feature type="signal peptide" evidence="1">
    <location>
        <begin position="1"/>
        <end position="21"/>
    </location>
</feature>
<dbReference type="SUPFAM" id="SSF51445">
    <property type="entry name" value="(Trans)glycosidases"/>
    <property type="match status" value="1"/>
</dbReference>
<dbReference type="EMBL" id="WTYJ01000002">
    <property type="protein sequence ID" value="MXO99781.1"/>
    <property type="molecule type" value="Genomic_DNA"/>
</dbReference>
<keyword evidence="3" id="KW-1185">Reference proteome</keyword>
<sequence>MKAASGALLAAALLFTGSAVPDVGQAEPLGEWLIVPPQSLLIDAGNPLDFSSLVPQQPAGSSGQLLLQSDGRLGFEATPDRAQRFNCAMLASGPHQEARFPTHAEADVIATQLRRHGYTLVRLHNTDYLLTRHADRSLAIDPEQLDRFHYLLAALKREGVSWMLDVLTQPATDMTAQAWSKGSSPDDLRVRIHFDQQARQKWLALVDQVFSTTNRYTGQSLLADPALAFVIGANENSIAFAAKADRPYPAGLDDVFDRWLHTNFDAAQLNRAIPDLTSAERAGTARIKPPANWDSSGERMDLFQRFISETEVGLYRWMGGHLAERGYRGPMLGYHEWYRGANNRTRSQLPIIDMHAYVGEVASQSAGAHFVLPSLTDDRGLGEMTASFSNRWLDRPMVFSEYGQPFPNPTRYESGLFYPALAAFQGFSTICRTAFLPVEGDIPSPASGSRPLRGYSVGLDPNERAQETLSALLFLRGDVSPATSTIAVPFGPVQFRQAGSASLPAEIKRAALIARLGLITPEKIDLLPPSTPLLTLGNVPFTLPEKLIDRAGSIITNRTERRLAELMASMRASGDLPADNLTDPAAGIFQSQTGQITLNQRAGTISVVTPRTEALSTTGAIDHIRLGNLAVESIDGGALLAASALDNLPLASSQKILFILTGDTTNTALSLNGSGINRQLVDWGRLPIMMRRVKAKVSLAGPSGGRLTVLALNGRPLRSTSFTGGRSGMELTLDIGAIAAQPTTFFLFERD</sequence>
<dbReference type="Gene3D" id="3.20.20.80">
    <property type="entry name" value="Glycosidases"/>
    <property type="match status" value="1"/>
</dbReference>
<dbReference type="AlphaFoldDB" id="A0A6I4TXH2"/>
<keyword evidence="1" id="KW-0732">Signal</keyword>
<evidence type="ECO:0000313" key="2">
    <source>
        <dbReference type="EMBL" id="MXO99781.1"/>
    </source>
</evidence>
<dbReference type="Proteomes" id="UP000469430">
    <property type="component" value="Unassembled WGS sequence"/>
</dbReference>
<evidence type="ECO:0000256" key="1">
    <source>
        <dbReference type="SAM" id="SignalP"/>
    </source>
</evidence>
<evidence type="ECO:0008006" key="4">
    <source>
        <dbReference type="Google" id="ProtNLM"/>
    </source>
</evidence>